<dbReference type="HOGENOM" id="CLU_285130_0_0_1"/>
<dbReference type="Gene3D" id="1.10.287.1490">
    <property type="match status" value="2"/>
</dbReference>
<dbReference type="RefSeq" id="XP_007678228.1">
    <property type="nucleotide sequence ID" value="XM_007680038.1"/>
</dbReference>
<evidence type="ECO:0000313" key="4">
    <source>
        <dbReference type="Proteomes" id="UP000011761"/>
    </source>
</evidence>
<accession>M2MT13</accession>
<feature type="compositionally biased region" description="Acidic residues" evidence="2">
    <location>
        <begin position="72"/>
        <end position="87"/>
    </location>
</feature>
<evidence type="ECO:0000313" key="3">
    <source>
        <dbReference type="EMBL" id="EMC94663.1"/>
    </source>
</evidence>
<dbReference type="KEGG" id="bcom:BAUCODRAFT_74127"/>
<feature type="compositionally biased region" description="Low complexity" evidence="2">
    <location>
        <begin position="1046"/>
        <end position="1062"/>
    </location>
</feature>
<dbReference type="STRING" id="717646.M2MT13"/>
<name>M2MT13_BAUPA</name>
<dbReference type="GeneID" id="19116868"/>
<keyword evidence="4" id="KW-1185">Reference proteome</keyword>
<proteinExistence type="predicted"/>
<reference evidence="3 4" key="1">
    <citation type="journal article" date="2012" name="PLoS Pathog.">
        <title>Diverse lifestyles and strategies of plant pathogenesis encoded in the genomes of eighteen Dothideomycetes fungi.</title>
        <authorList>
            <person name="Ohm R.A."/>
            <person name="Feau N."/>
            <person name="Henrissat B."/>
            <person name="Schoch C.L."/>
            <person name="Horwitz B.A."/>
            <person name="Barry K.W."/>
            <person name="Condon B.J."/>
            <person name="Copeland A.C."/>
            <person name="Dhillon B."/>
            <person name="Glaser F."/>
            <person name="Hesse C.N."/>
            <person name="Kosti I."/>
            <person name="LaButti K."/>
            <person name="Lindquist E.A."/>
            <person name="Lucas S."/>
            <person name="Salamov A.A."/>
            <person name="Bradshaw R.E."/>
            <person name="Ciuffetti L."/>
            <person name="Hamelin R.C."/>
            <person name="Kema G.H.J."/>
            <person name="Lawrence C."/>
            <person name="Scott J.A."/>
            <person name="Spatafora J.W."/>
            <person name="Turgeon B.G."/>
            <person name="de Wit P.J.G.M."/>
            <person name="Zhong S."/>
            <person name="Goodwin S.B."/>
            <person name="Grigoriev I.V."/>
        </authorList>
    </citation>
    <scope>NUCLEOTIDE SEQUENCE [LARGE SCALE GENOMIC DNA]</scope>
    <source>
        <strain evidence="3 4">UAMH 10762</strain>
    </source>
</reference>
<feature type="region of interest" description="Disordered" evidence="2">
    <location>
        <begin position="1"/>
        <end position="89"/>
    </location>
</feature>
<dbReference type="AlphaFoldDB" id="M2MT13"/>
<feature type="coiled-coil region" evidence="1">
    <location>
        <begin position="207"/>
        <end position="264"/>
    </location>
</feature>
<dbReference type="PANTHER" id="PTHR19327:SF0">
    <property type="entry name" value="GOLGIN SUBFAMILY A MEMBER 4"/>
    <property type="match status" value="1"/>
</dbReference>
<dbReference type="OrthoDB" id="3532430at2759"/>
<dbReference type="Proteomes" id="UP000011761">
    <property type="component" value="Unassembled WGS sequence"/>
</dbReference>
<feature type="region of interest" description="Disordered" evidence="2">
    <location>
        <begin position="1046"/>
        <end position="1095"/>
    </location>
</feature>
<dbReference type="OMA" id="DHQKKDK"/>
<keyword evidence="1" id="KW-0175">Coiled coil</keyword>
<gene>
    <name evidence="3" type="ORF">BAUCODRAFT_74127</name>
</gene>
<feature type="region of interest" description="Disordered" evidence="2">
    <location>
        <begin position="804"/>
        <end position="824"/>
    </location>
</feature>
<protein>
    <submittedName>
        <fullName evidence="3">Uncharacterized protein</fullName>
    </submittedName>
</protein>
<dbReference type="PANTHER" id="PTHR19327">
    <property type="entry name" value="GOLGIN"/>
    <property type="match status" value="1"/>
</dbReference>
<feature type="coiled-coil region" evidence="1">
    <location>
        <begin position="595"/>
        <end position="720"/>
    </location>
</feature>
<dbReference type="eggNOG" id="KOG1836">
    <property type="taxonomic scope" value="Eukaryota"/>
</dbReference>
<feature type="coiled-coil region" evidence="1">
    <location>
        <begin position="336"/>
        <end position="363"/>
    </location>
</feature>
<evidence type="ECO:0000256" key="1">
    <source>
        <dbReference type="SAM" id="Coils"/>
    </source>
</evidence>
<evidence type="ECO:0000256" key="2">
    <source>
        <dbReference type="SAM" id="MobiDB-lite"/>
    </source>
</evidence>
<feature type="compositionally biased region" description="Polar residues" evidence="2">
    <location>
        <begin position="34"/>
        <end position="49"/>
    </location>
</feature>
<dbReference type="EMBL" id="KB445558">
    <property type="protein sequence ID" value="EMC94663.1"/>
    <property type="molecule type" value="Genomic_DNA"/>
</dbReference>
<organism evidence="3 4">
    <name type="scientific">Baudoinia panamericana (strain UAMH 10762)</name>
    <name type="common">Angels' share fungus</name>
    <name type="synonym">Baudoinia compniacensis (strain UAMH 10762)</name>
    <dbReference type="NCBI Taxonomy" id="717646"/>
    <lineage>
        <taxon>Eukaryota</taxon>
        <taxon>Fungi</taxon>
        <taxon>Dikarya</taxon>
        <taxon>Ascomycota</taxon>
        <taxon>Pezizomycotina</taxon>
        <taxon>Dothideomycetes</taxon>
        <taxon>Dothideomycetidae</taxon>
        <taxon>Mycosphaerellales</taxon>
        <taxon>Teratosphaeriaceae</taxon>
        <taxon>Baudoinia</taxon>
    </lineage>
</organism>
<sequence>MPPKRKTQAPSASQPLPEPKQPARTSGRKRRYSDASNVSDRPSSSQSMTAAAPVKRRKKGRPAKFAASSVEPEPEPIVEEEENEEDLEQHHQAMQFGGDATDERMPVMETDDSIQVTHPQSKHVHFGGAVRDADGEDYSTATNITPHPRKTMTMSRRFTFSPSAAASMAKQFITSTLTRTSLPPAMNIDQAANIIKEYHYSPLHTVIEERKRRRLEIESELKEEKNLLANYEDDAEDEEAQQRVIALEQERDELRLELESHLASHRLHVDEQMLVLDTQEDVGYSEMKGESASLQTNGFHGKSRENAEYDLPEITTVTGRASSSLKEMTAAWDKERREFQDAILALNREANDAKAQLQIWRIEAEALGFGPDGASVEVILTSIRESMIAMREKIEAALPDTLPEGATNADIVDILVANLESFSSQLRRQHGEIRDKETVIADLSAQIDGLLEHLTNEKLRSERLQDQWQHLDREHDDKARNIKELEEELETLIAERDDLQKDLTDKVEEGRLMSEDNAQKASDLEKLRLSLDGYILEEGRLTELIRRMEIEHQDQIMKMNREREDTIAEYDGRLETEINMRSEAERLGDERQTTITELEVKIEELATERDTLRDELGAVKAERDAESEGRQQAEASLEEKNVEIEDLETRVSRLEEELDALNTQVDELRRNNETIKTQLASAETDLDERITQISVLDHKLEEQGKQANELRMKLFQVQQENETRVKNLELQMSERDDRFQTDMAAEIERREAADTLAQQRATVIIELEERIEAIELQMRADLASRDERIAALKDELVDVKTDLENEQMDHRAAESTLENEREQNTERVEELNSTILALQETRDELEGRIQELTTEAQNATELHDSEMEDRNAEIARLHATITELNGEVQDLKAEVNSLESRVEQEAANMLDLQNAKEDEIDDLKLQLKEKQEKILVVQQTAAEADAAWTEVYQAKEQELAEMTAKAVAGQEVITTLQSNLVDWKQKFREYAARNNKRISGLAAEVARLQANSQEEVEAERMDGEAVLEEIESFDFEAVVEVRKTASQRSVISSSSQSQSQSSGGATRNTRVSRKSNKFGDSGIGMDGEVESFMVN</sequence>
<feature type="coiled-coil region" evidence="1">
    <location>
        <begin position="468"/>
        <end position="509"/>
    </location>
</feature>